<comment type="subcellular location">
    <subcellularLocation>
        <location evidence="1">Membrane</location>
        <topology evidence="1">Multi-pass membrane protein</topology>
    </subcellularLocation>
</comment>
<evidence type="ECO:0000313" key="7">
    <source>
        <dbReference type="EMBL" id="MFD1836483.1"/>
    </source>
</evidence>
<dbReference type="Proteomes" id="UP001597280">
    <property type="component" value="Unassembled WGS sequence"/>
</dbReference>
<feature type="transmembrane region" description="Helical" evidence="5">
    <location>
        <begin position="69"/>
        <end position="89"/>
    </location>
</feature>
<name>A0ABW4Q134_9MICO</name>
<keyword evidence="3 5" id="KW-1133">Transmembrane helix</keyword>
<accession>A0ABW4Q134</accession>
<dbReference type="RefSeq" id="WP_343905990.1">
    <property type="nucleotide sequence ID" value="NZ_BAAAIS010000003.1"/>
</dbReference>
<keyword evidence="2 5" id="KW-0812">Transmembrane</keyword>
<dbReference type="InterPro" id="IPR010432">
    <property type="entry name" value="RDD"/>
</dbReference>
<evidence type="ECO:0000256" key="1">
    <source>
        <dbReference type="ARBA" id="ARBA00004141"/>
    </source>
</evidence>
<gene>
    <name evidence="7" type="ORF">ACFSDA_15565</name>
</gene>
<evidence type="ECO:0000256" key="5">
    <source>
        <dbReference type="SAM" id="Phobius"/>
    </source>
</evidence>
<dbReference type="PANTHER" id="PTHR38480:SF1">
    <property type="entry name" value="SLR0254 PROTEIN"/>
    <property type="match status" value="1"/>
</dbReference>
<feature type="domain" description="RDD" evidence="6">
    <location>
        <begin position="30"/>
        <end position="159"/>
    </location>
</feature>
<evidence type="ECO:0000256" key="3">
    <source>
        <dbReference type="ARBA" id="ARBA00022989"/>
    </source>
</evidence>
<evidence type="ECO:0000313" key="8">
    <source>
        <dbReference type="Proteomes" id="UP001597280"/>
    </source>
</evidence>
<organism evidence="7 8">
    <name type="scientific">Brachybacterium rhamnosum</name>
    <dbReference type="NCBI Taxonomy" id="173361"/>
    <lineage>
        <taxon>Bacteria</taxon>
        <taxon>Bacillati</taxon>
        <taxon>Actinomycetota</taxon>
        <taxon>Actinomycetes</taxon>
        <taxon>Micrococcales</taxon>
        <taxon>Dermabacteraceae</taxon>
        <taxon>Brachybacterium</taxon>
    </lineage>
</organism>
<reference evidence="8" key="1">
    <citation type="journal article" date="2019" name="Int. J. Syst. Evol. Microbiol.">
        <title>The Global Catalogue of Microorganisms (GCM) 10K type strain sequencing project: providing services to taxonomists for standard genome sequencing and annotation.</title>
        <authorList>
            <consortium name="The Broad Institute Genomics Platform"/>
            <consortium name="The Broad Institute Genome Sequencing Center for Infectious Disease"/>
            <person name="Wu L."/>
            <person name="Ma J."/>
        </authorList>
    </citation>
    <scope>NUCLEOTIDE SEQUENCE [LARGE SCALE GENOMIC DNA]</scope>
    <source>
        <strain evidence="8">JCM 11650</strain>
    </source>
</reference>
<comment type="caution">
    <text evidence="7">The sequence shown here is derived from an EMBL/GenBank/DDBJ whole genome shotgun (WGS) entry which is preliminary data.</text>
</comment>
<dbReference type="EMBL" id="JBHUFL010000003">
    <property type="protein sequence ID" value="MFD1836483.1"/>
    <property type="molecule type" value="Genomic_DNA"/>
</dbReference>
<keyword evidence="8" id="KW-1185">Reference proteome</keyword>
<sequence length="281" mass="30051">MVTSGAAPAAASTRDALITGEAVLLDLRPASFAVRMLSGAIDGAVQLLLLIGGSVAVAWAATALSLDTGLATAALLVTAVSAYVGYPLLCETLGRGRSLGRLVVGTRVVRDDGGPLHVRQSLLRAVCAMLEIWATAGALALTCSVIDRRSRRLGDMMAGTLVLQERMRHRSAEPLTLPAALEPWARAADLGRLPAPLVQEIRSFLPRAERIHPESRRALARDLVQRTLPHVAPAPPPGTDQEAFLAAVVAERAFRDETRLRRSDARRRELGAEMRALPFSR</sequence>
<dbReference type="PANTHER" id="PTHR38480">
    <property type="entry name" value="SLR0254 PROTEIN"/>
    <property type="match status" value="1"/>
</dbReference>
<feature type="transmembrane region" description="Helical" evidence="5">
    <location>
        <begin position="44"/>
        <end position="62"/>
    </location>
</feature>
<evidence type="ECO:0000256" key="4">
    <source>
        <dbReference type="ARBA" id="ARBA00023136"/>
    </source>
</evidence>
<keyword evidence="4 5" id="KW-0472">Membrane</keyword>
<dbReference type="Pfam" id="PF06271">
    <property type="entry name" value="RDD"/>
    <property type="match status" value="1"/>
</dbReference>
<evidence type="ECO:0000259" key="6">
    <source>
        <dbReference type="Pfam" id="PF06271"/>
    </source>
</evidence>
<protein>
    <submittedName>
        <fullName evidence="7">RDD family protein</fullName>
    </submittedName>
</protein>
<proteinExistence type="predicted"/>
<evidence type="ECO:0000256" key="2">
    <source>
        <dbReference type="ARBA" id="ARBA00022692"/>
    </source>
</evidence>